<evidence type="ECO:0000313" key="1">
    <source>
        <dbReference type="EMBL" id="CAI9708585.1"/>
    </source>
</evidence>
<name>A0ACB0F6J4_RANTA</name>
<gene>
    <name evidence="1" type="ORF">MRATA1EN3_LOCUS19798</name>
</gene>
<dbReference type="Proteomes" id="UP001162501">
    <property type="component" value="Chromosome 33"/>
</dbReference>
<accession>A0ACB0F6J4</accession>
<sequence>MQSGTLTARCICHPQDNPGRFGAWNSRWRKPTNRTPRSVREEPRESRERRARRAARARRAKELCRASRGYGLIQPKIANAEPPLTANGSWCHEAEIRSAKAGPFYVRTTSPTTAGAIRRSRPHLIRKNKYRRSCARPPSAPRTAPSCAACDGEREADLPHPEPLADPLPRSNDVIADSPKEEKEGGEGEKKEEEKE</sequence>
<organism evidence="1 2">
    <name type="scientific">Rangifer tarandus platyrhynchus</name>
    <name type="common">Svalbard reindeer</name>
    <dbReference type="NCBI Taxonomy" id="3082113"/>
    <lineage>
        <taxon>Eukaryota</taxon>
        <taxon>Metazoa</taxon>
        <taxon>Chordata</taxon>
        <taxon>Craniata</taxon>
        <taxon>Vertebrata</taxon>
        <taxon>Euteleostomi</taxon>
        <taxon>Mammalia</taxon>
        <taxon>Eutheria</taxon>
        <taxon>Laurasiatheria</taxon>
        <taxon>Artiodactyla</taxon>
        <taxon>Ruminantia</taxon>
        <taxon>Pecora</taxon>
        <taxon>Cervidae</taxon>
        <taxon>Odocoileinae</taxon>
        <taxon>Rangifer</taxon>
    </lineage>
</organism>
<proteinExistence type="predicted"/>
<protein>
    <submittedName>
        <fullName evidence="1">Uncharacterized protein</fullName>
    </submittedName>
</protein>
<evidence type="ECO:0000313" key="2">
    <source>
        <dbReference type="Proteomes" id="UP001162501"/>
    </source>
</evidence>
<reference evidence="1" key="1">
    <citation type="submission" date="2023-05" db="EMBL/GenBank/DDBJ databases">
        <authorList>
            <consortium name="ELIXIR-Norway"/>
        </authorList>
    </citation>
    <scope>NUCLEOTIDE SEQUENCE</scope>
</reference>
<dbReference type="EMBL" id="OX596117">
    <property type="protein sequence ID" value="CAI9708585.1"/>
    <property type="molecule type" value="Genomic_DNA"/>
</dbReference>